<name>A0AAE0A4B4_9ROSI</name>
<evidence type="ECO:0000313" key="2">
    <source>
        <dbReference type="EMBL" id="KAK3200533.1"/>
    </source>
</evidence>
<feature type="domain" description="N-acetyltransferase" evidence="1">
    <location>
        <begin position="10"/>
        <end position="171"/>
    </location>
</feature>
<proteinExistence type="predicted"/>
<accession>A0AAE0A4B4</accession>
<keyword evidence="3" id="KW-1185">Reference proteome</keyword>
<organism evidence="2 3">
    <name type="scientific">Dipteronia sinensis</name>
    <dbReference type="NCBI Taxonomy" id="43782"/>
    <lineage>
        <taxon>Eukaryota</taxon>
        <taxon>Viridiplantae</taxon>
        <taxon>Streptophyta</taxon>
        <taxon>Embryophyta</taxon>
        <taxon>Tracheophyta</taxon>
        <taxon>Spermatophyta</taxon>
        <taxon>Magnoliopsida</taxon>
        <taxon>eudicotyledons</taxon>
        <taxon>Gunneridae</taxon>
        <taxon>Pentapetalae</taxon>
        <taxon>rosids</taxon>
        <taxon>malvids</taxon>
        <taxon>Sapindales</taxon>
        <taxon>Sapindaceae</taxon>
        <taxon>Hippocastanoideae</taxon>
        <taxon>Acereae</taxon>
        <taxon>Dipteronia</taxon>
    </lineage>
</organism>
<dbReference type="EMBL" id="JANJYJ010000007">
    <property type="protein sequence ID" value="KAK3200533.1"/>
    <property type="molecule type" value="Genomic_DNA"/>
</dbReference>
<gene>
    <name evidence="2" type="ORF">Dsin_023948</name>
</gene>
<evidence type="ECO:0000259" key="1">
    <source>
        <dbReference type="PROSITE" id="PS51186"/>
    </source>
</evidence>
<evidence type="ECO:0000313" key="3">
    <source>
        <dbReference type="Proteomes" id="UP001281410"/>
    </source>
</evidence>
<dbReference type="SUPFAM" id="SSF55729">
    <property type="entry name" value="Acyl-CoA N-acyltransferases (Nat)"/>
    <property type="match status" value="1"/>
</dbReference>
<dbReference type="InterPro" id="IPR000182">
    <property type="entry name" value="GNAT_dom"/>
</dbReference>
<dbReference type="InterPro" id="IPR016181">
    <property type="entry name" value="Acyl_CoA_acyltransferase"/>
</dbReference>
<comment type="caution">
    <text evidence="2">The sequence shown here is derived from an EMBL/GenBank/DDBJ whole genome shotgun (WGS) entry which is preliminary data.</text>
</comment>
<dbReference type="PROSITE" id="PS51186">
    <property type="entry name" value="GNAT"/>
    <property type="match status" value="1"/>
</dbReference>
<sequence>MEIDSSSSTITLRPFKLSDVGDFMIWASDDRVTRYVTWKTFTSKEEALTHIKDVCIPHPWYRSICIRDRSIGFVWIYPGSGDERCRADIGYALAVEFWGQGVTTKAVKIAISEAVKNFPEVVRLQAYVVVENKASQRVLEKVGFLQEGQLRKYRYLRGQIIDLYIYSFLLTDSSDKH</sequence>
<dbReference type="GO" id="GO:0016747">
    <property type="term" value="F:acyltransferase activity, transferring groups other than amino-acyl groups"/>
    <property type="evidence" value="ECO:0007669"/>
    <property type="project" value="InterPro"/>
</dbReference>
<dbReference type="PANTHER" id="PTHR46067:SF16">
    <property type="entry name" value="N-ACETYLTRANSFERASE DOMAIN-CONTAINING PROTEIN"/>
    <property type="match status" value="1"/>
</dbReference>
<protein>
    <recommendedName>
        <fullName evidence="1">N-acetyltransferase domain-containing protein</fullName>
    </recommendedName>
</protein>
<dbReference type="Proteomes" id="UP001281410">
    <property type="component" value="Unassembled WGS sequence"/>
</dbReference>
<dbReference type="PANTHER" id="PTHR46067">
    <property type="entry name" value="ACYL-COA N-ACYLTRANSFERASES (NAT) SUPERFAMILY PROTEIN"/>
    <property type="match status" value="1"/>
</dbReference>
<dbReference type="Pfam" id="PF13302">
    <property type="entry name" value="Acetyltransf_3"/>
    <property type="match status" value="1"/>
</dbReference>
<dbReference type="Gene3D" id="3.40.630.30">
    <property type="match status" value="1"/>
</dbReference>
<dbReference type="AlphaFoldDB" id="A0AAE0A4B4"/>
<reference evidence="2" key="1">
    <citation type="journal article" date="2023" name="Plant J.">
        <title>Genome sequences and population genomics provide insights into the demographic history, inbreeding, and mutation load of two 'living fossil' tree species of Dipteronia.</title>
        <authorList>
            <person name="Feng Y."/>
            <person name="Comes H.P."/>
            <person name="Chen J."/>
            <person name="Zhu S."/>
            <person name="Lu R."/>
            <person name="Zhang X."/>
            <person name="Li P."/>
            <person name="Qiu J."/>
            <person name="Olsen K.M."/>
            <person name="Qiu Y."/>
        </authorList>
    </citation>
    <scope>NUCLEOTIDE SEQUENCE</scope>
    <source>
        <strain evidence="2">NBL</strain>
    </source>
</reference>